<evidence type="ECO:0000256" key="2">
    <source>
        <dbReference type="PROSITE-ProRule" id="PRU00117"/>
    </source>
</evidence>
<dbReference type="OrthoDB" id="1937934at2759"/>
<evidence type="ECO:0000259" key="4">
    <source>
        <dbReference type="SMART" id="SM00322"/>
    </source>
</evidence>
<feature type="compositionally biased region" description="Polar residues" evidence="3">
    <location>
        <begin position="145"/>
        <end position="154"/>
    </location>
</feature>
<dbReference type="SUPFAM" id="SSF54791">
    <property type="entry name" value="Eukaryotic type KH-domain (KH-domain type I)"/>
    <property type="match status" value="3"/>
</dbReference>
<accession>A0A1Q2YDT4</accession>
<feature type="region of interest" description="Disordered" evidence="3">
    <location>
        <begin position="1"/>
        <end position="165"/>
    </location>
</feature>
<organism evidence="5 6">
    <name type="scientific">Pichia membranifaciens</name>
    <dbReference type="NCBI Taxonomy" id="4926"/>
    <lineage>
        <taxon>Eukaryota</taxon>
        <taxon>Fungi</taxon>
        <taxon>Dikarya</taxon>
        <taxon>Ascomycota</taxon>
        <taxon>Saccharomycotina</taxon>
        <taxon>Pichiomycetes</taxon>
        <taxon>Pichiales</taxon>
        <taxon>Pichiaceae</taxon>
        <taxon>Pichia</taxon>
    </lineage>
</organism>
<dbReference type="InterPro" id="IPR036612">
    <property type="entry name" value="KH_dom_type_1_sf"/>
</dbReference>
<dbReference type="SMART" id="SM00322">
    <property type="entry name" value="KH"/>
    <property type="match status" value="3"/>
</dbReference>
<evidence type="ECO:0000313" key="6">
    <source>
        <dbReference type="Proteomes" id="UP000186136"/>
    </source>
</evidence>
<keyword evidence="1" id="KW-0677">Repeat</keyword>
<dbReference type="CDD" id="cd00105">
    <property type="entry name" value="KH-I"/>
    <property type="match status" value="1"/>
</dbReference>
<dbReference type="GO" id="GO:0003723">
    <property type="term" value="F:RNA binding"/>
    <property type="evidence" value="ECO:0007669"/>
    <property type="project" value="UniProtKB-UniRule"/>
</dbReference>
<dbReference type="EMBL" id="BDGI01000042">
    <property type="protein sequence ID" value="GAV27684.1"/>
    <property type="molecule type" value="Genomic_DNA"/>
</dbReference>
<dbReference type="Proteomes" id="UP000186136">
    <property type="component" value="Unassembled WGS sequence"/>
</dbReference>
<feature type="domain" description="K Homology" evidence="4">
    <location>
        <begin position="252"/>
        <end position="323"/>
    </location>
</feature>
<dbReference type="Gene3D" id="3.30.1370.10">
    <property type="entry name" value="K Homology domain, type 1"/>
    <property type="match status" value="3"/>
</dbReference>
<evidence type="ECO:0000256" key="1">
    <source>
        <dbReference type="ARBA" id="ARBA00022737"/>
    </source>
</evidence>
<feature type="compositionally biased region" description="Acidic residues" evidence="3">
    <location>
        <begin position="54"/>
        <end position="70"/>
    </location>
</feature>
<keyword evidence="2" id="KW-0694">RNA-binding</keyword>
<proteinExistence type="predicted"/>
<dbReference type="InterPro" id="IPR004088">
    <property type="entry name" value="KH_dom_type_1"/>
</dbReference>
<dbReference type="InterPro" id="IPR004087">
    <property type="entry name" value="KH_dom"/>
</dbReference>
<dbReference type="AlphaFoldDB" id="A0A1Q2YDT4"/>
<dbReference type="PROSITE" id="PS50084">
    <property type="entry name" value="KH_TYPE_1"/>
    <property type="match status" value="3"/>
</dbReference>
<protein>
    <recommendedName>
        <fullName evidence="4">K Homology domain-containing protein</fullName>
    </recommendedName>
</protein>
<comment type="caution">
    <text evidence="5">The sequence shown here is derived from an EMBL/GenBank/DDBJ whole genome shotgun (WGS) entry which is preliminary data.</text>
</comment>
<dbReference type="PANTHER" id="PTHR10288">
    <property type="entry name" value="KH DOMAIN CONTAINING RNA BINDING PROTEIN"/>
    <property type="match status" value="1"/>
</dbReference>
<dbReference type="Pfam" id="PF00013">
    <property type="entry name" value="KH_1"/>
    <property type="match status" value="3"/>
</dbReference>
<name>A0A1Q2YDT4_9ASCO</name>
<feature type="domain" description="K Homology" evidence="4">
    <location>
        <begin position="169"/>
        <end position="239"/>
    </location>
</feature>
<evidence type="ECO:0000256" key="3">
    <source>
        <dbReference type="SAM" id="MobiDB-lite"/>
    </source>
</evidence>
<gene>
    <name evidence="5" type="ORF">PMKS-001152</name>
</gene>
<feature type="compositionally biased region" description="Basic and acidic residues" evidence="3">
    <location>
        <begin position="1"/>
        <end position="40"/>
    </location>
</feature>
<keyword evidence="6" id="KW-1185">Reference proteome</keyword>
<reference evidence="5 6" key="1">
    <citation type="submission" date="2016-08" db="EMBL/GenBank/DDBJ databases">
        <title>Whole genome shotgun sequence of Pichia membranifaciens KS47-1.</title>
        <authorList>
            <person name="Konishi M."/>
            <person name="Ishida M."/>
            <person name="Arakawa T."/>
            <person name="Kato Y."/>
            <person name="Horiuchi J."/>
        </authorList>
    </citation>
    <scope>NUCLEOTIDE SEQUENCE [LARGE SCALE GENOMIC DNA]</scope>
    <source>
        <strain evidence="5 6">KS47-1</strain>
    </source>
</reference>
<sequence>MLKRKNEESEESKESTHYVKRVALDAEAVERKDVQDDKQKTSVSLSGKAGEAGVAEDDEGEEREGDDDNDRTESVDNNDDMQGIKENSGNDDAFDLAANSADSGVGNGNENEAAGDDIGDSSKLGQTPSSVPSKGDFAAPKADNDSGNNTQQQHGGPISSHRVQNDDPTYVHFRMLANISDTASIVGKGGEAISKIKEQSNARVNVSENLKGVPERIISVRGSAEYVAKAFGLIVRTINNERFDESSNIDSKSYNLRLLFPHTVMGYIIGKKGSRFREIEENSAAALRANDQILPASTDRILNINGVADAIHIATYYVAQTVIEHKQQISKAVYYNPANFNQPVLPALSMNQNHQHNNNGNNRQFAQNGYNHQQNMMGMGNPNQMLSNMYNQNPMKMLNSPTGFAGMMHNGMSNNMGMMGAPQNSAAGTANTTPGDTITGPDGKINQELFVPQKHIGLVIGRGGKNLKDIRQSTGCYVKVNDEVPGAPDRKLTLIGNVYGIQNAIVLINNKIENEKLRQQREGHE</sequence>
<dbReference type="CDD" id="cd22438">
    <property type="entry name" value="KH-I_PCBP_rpt1"/>
    <property type="match status" value="1"/>
</dbReference>
<feature type="compositionally biased region" description="Polar residues" evidence="3">
    <location>
        <begin position="123"/>
        <end position="132"/>
    </location>
</feature>
<evidence type="ECO:0000313" key="5">
    <source>
        <dbReference type="EMBL" id="GAV27684.1"/>
    </source>
</evidence>
<feature type="domain" description="K Homology" evidence="4">
    <location>
        <begin position="443"/>
        <end position="513"/>
    </location>
</feature>